<dbReference type="Proteomes" id="UP000664545">
    <property type="component" value="Unassembled WGS sequence"/>
</dbReference>
<evidence type="ECO:0000259" key="2">
    <source>
        <dbReference type="PROSITE" id="PS50921"/>
    </source>
</evidence>
<evidence type="ECO:0000313" key="3">
    <source>
        <dbReference type="EMBL" id="MBN7772815.1"/>
    </source>
</evidence>
<feature type="coiled-coil region" evidence="1">
    <location>
        <begin position="116"/>
        <end position="143"/>
    </location>
</feature>
<dbReference type="EMBL" id="JAFJZZ010000001">
    <property type="protein sequence ID" value="MBN7772815.1"/>
    <property type="molecule type" value="Genomic_DNA"/>
</dbReference>
<keyword evidence="4" id="KW-1185">Reference proteome</keyword>
<sequence>MKKLLLVTKNGKSTDALMEYMNQIEEYTAEAVYSAKEAQTKLLEGLFDLVIINSPLEEEVGDNLAICAVNHSSAGVIVLLKNEDIERVAEKMEQYGIIIVNKPVVKAMLSQAIKFAQLAKNRITTLQEENLKLQSKIDEMKLVNRAKWVLVQYLSMSEEQAHKYIEHQAMNRRVSKKKIAEKILKTYDH</sequence>
<organism evidence="3 4">
    <name type="scientific">Clostridium aminobutyricum</name>
    <dbReference type="NCBI Taxonomy" id="33953"/>
    <lineage>
        <taxon>Bacteria</taxon>
        <taxon>Bacillati</taxon>
        <taxon>Bacillota</taxon>
        <taxon>Clostridia</taxon>
        <taxon>Eubacteriales</taxon>
        <taxon>Clostridiaceae</taxon>
        <taxon>Clostridium</taxon>
    </lineage>
</organism>
<dbReference type="SMART" id="SM01012">
    <property type="entry name" value="ANTAR"/>
    <property type="match status" value="1"/>
</dbReference>
<protein>
    <submittedName>
        <fullName evidence="3">ANTAR domain-containing protein</fullName>
    </submittedName>
</protein>
<dbReference type="Pfam" id="PF03861">
    <property type="entry name" value="ANTAR"/>
    <property type="match status" value="1"/>
</dbReference>
<reference evidence="3" key="1">
    <citation type="submission" date="2021-02" db="EMBL/GenBank/DDBJ databases">
        <title>Abyssanaerobacter marinus gen.nov., sp., nov, anaerobic bacterium isolated from the Onnuri vent field of Indian Ocean and suggestion of Mogibacteriaceae fam. nov., and proposal of reclassification of ambiguous this family's genus member.</title>
        <authorList>
            <person name="Kim Y.J."/>
            <person name="Yang J.-A."/>
        </authorList>
    </citation>
    <scope>NUCLEOTIDE SEQUENCE</scope>
    <source>
        <strain evidence="3">DSM 2634</strain>
    </source>
</reference>
<dbReference type="Gene3D" id="1.10.10.10">
    <property type="entry name" value="Winged helix-like DNA-binding domain superfamily/Winged helix DNA-binding domain"/>
    <property type="match status" value="1"/>
</dbReference>
<comment type="caution">
    <text evidence="3">The sequence shown here is derived from an EMBL/GenBank/DDBJ whole genome shotgun (WGS) entry which is preliminary data.</text>
</comment>
<dbReference type="InterPro" id="IPR036388">
    <property type="entry name" value="WH-like_DNA-bd_sf"/>
</dbReference>
<keyword evidence="1" id="KW-0175">Coiled coil</keyword>
<accession>A0A939D818</accession>
<dbReference type="InterPro" id="IPR005561">
    <property type="entry name" value="ANTAR"/>
</dbReference>
<evidence type="ECO:0000313" key="4">
    <source>
        <dbReference type="Proteomes" id="UP000664545"/>
    </source>
</evidence>
<dbReference type="PROSITE" id="PS50921">
    <property type="entry name" value="ANTAR"/>
    <property type="match status" value="1"/>
</dbReference>
<name>A0A939D818_CLOAM</name>
<dbReference type="InterPro" id="IPR011006">
    <property type="entry name" value="CheY-like_superfamily"/>
</dbReference>
<evidence type="ECO:0000256" key="1">
    <source>
        <dbReference type="SAM" id="Coils"/>
    </source>
</evidence>
<proteinExistence type="predicted"/>
<dbReference type="RefSeq" id="WP_206581587.1">
    <property type="nucleotide sequence ID" value="NZ_JAFJZZ010000001.1"/>
</dbReference>
<dbReference type="AlphaFoldDB" id="A0A939D818"/>
<dbReference type="SUPFAM" id="SSF52172">
    <property type="entry name" value="CheY-like"/>
    <property type="match status" value="1"/>
</dbReference>
<feature type="domain" description="ANTAR" evidence="2">
    <location>
        <begin position="123"/>
        <end position="184"/>
    </location>
</feature>
<gene>
    <name evidence="3" type="ORF">JYB65_05510</name>
</gene>
<dbReference type="GO" id="GO:0003723">
    <property type="term" value="F:RNA binding"/>
    <property type="evidence" value="ECO:0007669"/>
    <property type="project" value="InterPro"/>
</dbReference>